<dbReference type="GO" id="GO:0016874">
    <property type="term" value="F:ligase activity"/>
    <property type="evidence" value="ECO:0007669"/>
    <property type="project" value="UniProtKB-KW"/>
</dbReference>
<keyword evidence="2 5" id="KW-0812">Transmembrane</keyword>
<feature type="domain" description="O-antigen ligase-related" evidence="6">
    <location>
        <begin position="160"/>
        <end position="319"/>
    </location>
</feature>
<protein>
    <submittedName>
        <fullName evidence="7">O-antigen ligase family protein</fullName>
    </submittedName>
</protein>
<dbReference type="Proteomes" id="UP000809337">
    <property type="component" value="Unassembled WGS sequence"/>
</dbReference>
<dbReference type="PANTHER" id="PTHR37422">
    <property type="entry name" value="TEICHURONIC ACID BIOSYNTHESIS PROTEIN TUAE"/>
    <property type="match status" value="1"/>
</dbReference>
<feature type="transmembrane region" description="Helical" evidence="5">
    <location>
        <begin position="303"/>
        <end position="327"/>
    </location>
</feature>
<dbReference type="RefSeq" id="WP_231035971.1">
    <property type="nucleotide sequence ID" value="NZ_JAJNGX010000031.1"/>
</dbReference>
<dbReference type="InterPro" id="IPR051533">
    <property type="entry name" value="WaaL-like"/>
</dbReference>
<keyword evidence="3 5" id="KW-1133">Transmembrane helix</keyword>
<dbReference type="AlphaFoldDB" id="A0A9Q2NS69"/>
<evidence type="ECO:0000313" key="7">
    <source>
        <dbReference type="EMBL" id="MBM2357215.1"/>
    </source>
</evidence>
<feature type="transmembrane region" description="Helical" evidence="5">
    <location>
        <begin position="74"/>
        <end position="94"/>
    </location>
</feature>
<accession>A0A9Q2NS69</accession>
<keyword evidence="4 5" id="KW-0472">Membrane</keyword>
<dbReference type="GO" id="GO:0016020">
    <property type="term" value="C:membrane"/>
    <property type="evidence" value="ECO:0007669"/>
    <property type="project" value="UniProtKB-SubCell"/>
</dbReference>
<evidence type="ECO:0000256" key="5">
    <source>
        <dbReference type="SAM" id="Phobius"/>
    </source>
</evidence>
<evidence type="ECO:0000256" key="3">
    <source>
        <dbReference type="ARBA" id="ARBA00022989"/>
    </source>
</evidence>
<dbReference type="EMBL" id="JAFBWN010000030">
    <property type="protein sequence ID" value="MBM2357215.1"/>
    <property type="molecule type" value="Genomic_DNA"/>
</dbReference>
<comment type="subcellular location">
    <subcellularLocation>
        <location evidence="1">Membrane</location>
        <topology evidence="1">Multi-pass membrane protein</topology>
    </subcellularLocation>
</comment>
<evidence type="ECO:0000313" key="8">
    <source>
        <dbReference type="Proteomes" id="UP000809337"/>
    </source>
</evidence>
<feature type="transmembrane region" description="Helical" evidence="5">
    <location>
        <begin position="159"/>
        <end position="184"/>
    </location>
</feature>
<dbReference type="Pfam" id="PF04932">
    <property type="entry name" value="Wzy_C"/>
    <property type="match status" value="1"/>
</dbReference>
<evidence type="ECO:0000256" key="1">
    <source>
        <dbReference type="ARBA" id="ARBA00004141"/>
    </source>
</evidence>
<organism evidence="7 8">
    <name type="scientific">Pseudosulfitobacter pseudonitzschiae</name>
    <dbReference type="NCBI Taxonomy" id="1402135"/>
    <lineage>
        <taxon>Bacteria</taxon>
        <taxon>Pseudomonadati</taxon>
        <taxon>Pseudomonadota</taxon>
        <taxon>Alphaproteobacteria</taxon>
        <taxon>Rhodobacterales</taxon>
        <taxon>Roseobacteraceae</taxon>
        <taxon>Pseudosulfitobacter</taxon>
    </lineage>
</organism>
<reference evidence="7" key="1">
    <citation type="submission" date="2021-01" db="EMBL/GenBank/DDBJ databases">
        <title>Diatom-associated Roseobacters Show Island Model of Population Structure.</title>
        <authorList>
            <person name="Qu L."/>
            <person name="Feng X."/>
            <person name="Chen Y."/>
            <person name="Li L."/>
            <person name="Wang X."/>
            <person name="Hu Z."/>
            <person name="Wang H."/>
            <person name="Luo H."/>
        </authorList>
    </citation>
    <scope>NUCLEOTIDE SEQUENCE</scope>
    <source>
        <strain evidence="7">SM26-45</strain>
    </source>
</reference>
<keyword evidence="7" id="KW-0436">Ligase</keyword>
<gene>
    <name evidence="7" type="ORF">JQX14_21940</name>
</gene>
<dbReference type="PANTHER" id="PTHR37422:SF13">
    <property type="entry name" value="LIPOPOLYSACCHARIDE BIOSYNTHESIS PROTEIN PA4999-RELATED"/>
    <property type="match status" value="1"/>
</dbReference>
<feature type="transmembrane region" description="Helical" evidence="5">
    <location>
        <begin position="45"/>
        <end position="62"/>
    </location>
</feature>
<name>A0A9Q2NS69_9RHOB</name>
<evidence type="ECO:0000256" key="2">
    <source>
        <dbReference type="ARBA" id="ARBA00022692"/>
    </source>
</evidence>
<proteinExistence type="predicted"/>
<dbReference type="InterPro" id="IPR007016">
    <property type="entry name" value="O-antigen_ligase-rel_domated"/>
</dbReference>
<feature type="transmembrane region" description="Helical" evidence="5">
    <location>
        <begin position="196"/>
        <end position="215"/>
    </location>
</feature>
<evidence type="ECO:0000256" key="4">
    <source>
        <dbReference type="ARBA" id="ARBA00023136"/>
    </source>
</evidence>
<sequence length="409" mass="45466">MSRFLLPFLLLTTGLLSSIYFYPVFALLLGYLIYERRGCIPISALRPLAPLVLIVFAGMVFIDTRDIYGSLRDLWYISKIILIAMTGLLVGVAFEIDPKWFRKLMSVVLVLSFLNLARALLGSEAEGSRHLSYFAALMGPFILRYHSRRGVSSRVIRVVLVLLVVGMVALSGSRAGLLTLIVAYLASRGIFERARYTFLAGGAIAMLALVVWPLLPQYDMGEITFLGKIQNSINELTFETGEDRIDMYANWRGFEAYRAYETWLNASFIQKIVGLGFGESIDLGRFVAYESDEISSLPFVHNAYFTLLVKTGIVGIAAMVYALFLPFRIRFNRHDPDAVVLNQISCSAAVVLLLTMALIAGPLNKESMDGVVLLWAWSSGALVRIGRQARVSQAKGNPHDWVAPRLTVS</sequence>
<evidence type="ECO:0000259" key="6">
    <source>
        <dbReference type="Pfam" id="PF04932"/>
    </source>
</evidence>
<feature type="transmembrane region" description="Helical" evidence="5">
    <location>
        <begin position="339"/>
        <end position="361"/>
    </location>
</feature>
<comment type="caution">
    <text evidence="7">The sequence shown here is derived from an EMBL/GenBank/DDBJ whole genome shotgun (WGS) entry which is preliminary data.</text>
</comment>